<dbReference type="InterPro" id="IPR004046">
    <property type="entry name" value="GST_C"/>
</dbReference>
<reference evidence="6" key="2">
    <citation type="submission" date="2025-04" db="UniProtKB">
        <authorList>
            <consortium name="RefSeq"/>
        </authorList>
    </citation>
    <scope>IDENTIFICATION</scope>
</reference>
<proteinExistence type="predicted"/>
<reference evidence="4" key="3">
    <citation type="submission" date="2025-05" db="UniProtKB">
        <authorList>
            <consortium name="EnsemblMetazoa"/>
        </authorList>
    </citation>
    <scope>IDENTIFICATION</scope>
</reference>
<dbReference type="Pfam" id="PF02798">
    <property type="entry name" value="GST_N"/>
    <property type="match status" value="1"/>
</dbReference>
<dbReference type="RefSeq" id="XP_016968911.1">
    <property type="nucleotide sequence ID" value="XM_017113422.1"/>
</dbReference>
<feature type="domain" description="GST C-terminal" evidence="3">
    <location>
        <begin position="298"/>
        <end position="418"/>
    </location>
</feature>
<accession>A0A6P4E5X4</accession>
<dbReference type="InterPro" id="IPR040079">
    <property type="entry name" value="Glutathione_S-Trfase"/>
</dbReference>
<reference evidence="5" key="1">
    <citation type="journal article" date="2021" name="Elife">
        <title>Highly contiguous assemblies of 101 drosophilid genomes.</title>
        <authorList>
            <person name="Kim B.Y."/>
            <person name="Wang J.R."/>
            <person name="Miller D.E."/>
            <person name="Barmina O."/>
            <person name="Delaney E."/>
            <person name="Thompson A."/>
            <person name="Comeault A.A."/>
            <person name="Peede D."/>
            <person name="D'Agostino E.R."/>
            <person name="Pelaez J."/>
            <person name="Aguilar J.M."/>
            <person name="Haji D."/>
            <person name="Matsunaga T."/>
            <person name="Armstrong E.E."/>
            <person name="Zych M."/>
            <person name="Ogawa Y."/>
            <person name="Stamenkovic-Radak M."/>
            <person name="Jelic M."/>
            <person name="Veselinovic M.S."/>
            <person name="Tanaskovic M."/>
            <person name="Eric P."/>
            <person name="Gao J.J."/>
            <person name="Katoh T.K."/>
            <person name="Toda M.J."/>
            <person name="Watabe H."/>
            <person name="Watada M."/>
            <person name="Davis J.S."/>
            <person name="Moyle L.C."/>
            <person name="Manoli G."/>
            <person name="Bertolini E."/>
            <person name="Kostal V."/>
            <person name="Hawley R.S."/>
            <person name="Takahashi A."/>
            <person name="Jones C.D."/>
            <person name="Price D.K."/>
            <person name="Whiteman N."/>
            <person name="Kopp A."/>
            <person name="Matute D.R."/>
            <person name="Petrov D.A."/>
        </authorList>
    </citation>
    <scope>NUCLEOTIDE SEQUENCE [LARGE SCALE GENOMIC DNA]</scope>
</reference>
<dbReference type="InterPro" id="IPR036249">
    <property type="entry name" value="Thioredoxin-like_sf"/>
</dbReference>
<dbReference type="InterPro" id="IPR036282">
    <property type="entry name" value="Glutathione-S-Trfase_C_sf"/>
</dbReference>
<organism evidence="6">
    <name type="scientific">Drosophila rhopaloa</name>
    <name type="common">Fruit fly</name>
    <dbReference type="NCBI Taxonomy" id="1041015"/>
    <lineage>
        <taxon>Eukaryota</taxon>
        <taxon>Metazoa</taxon>
        <taxon>Ecdysozoa</taxon>
        <taxon>Arthropoda</taxon>
        <taxon>Hexapoda</taxon>
        <taxon>Insecta</taxon>
        <taxon>Pterygota</taxon>
        <taxon>Neoptera</taxon>
        <taxon>Endopterygota</taxon>
        <taxon>Diptera</taxon>
        <taxon>Brachycera</taxon>
        <taxon>Muscomorpha</taxon>
        <taxon>Ephydroidea</taxon>
        <taxon>Drosophilidae</taxon>
        <taxon>Drosophila</taxon>
        <taxon>Sophophora</taxon>
    </lineage>
</organism>
<evidence type="ECO:0000313" key="6">
    <source>
        <dbReference type="RefSeq" id="XP_016968911.1"/>
    </source>
</evidence>
<dbReference type="InterPro" id="IPR010987">
    <property type="entry name" value="Glutathione-S-Trfase_C-like"/>
</dbReference>
<dbReference type="PANTHER" id="PTHR43969:SF9">
    <property type="entry name" value="GLUTATHIONE S TRANSFERASE D10, ISOFORM A-RELATED"/>
    <property type="match status" value="1"/>
</dbReference>
<dbReference type="FunFam" id="3.40.30.10:FF:000034">
    <property type="entry name" value="glutathione S-transferase 1"/>
    <property type="match status" value="2"/>
</dbReference>
<dbReference type="FunFam" id="1.20.1050.10:FF:000007">
    <property type="entry name" value="Glutathione S-transferase 1-1"/>
    <property type="match status" value="2"/>
</dbReference>
<dbReference type="AlphaFoldDB" id="A0A6P4E5X4"/>
<evidence type="ECO:0000313" key="5">
    <source>
        <dbReference type="Proteomes" id="UP001652680"/>
    </source>
</evidence>
<evidence type="ECO:0000259" key="3">
    <source>
        <dbReference type="PROSITE" id="PS50405"/>
    </source>
</evidence>
<evidence type="ECO:0000259" key="2">
    <source>
        <dbReference type="PROSITE" id="PS50404"/>
    </source>
</evidence>
<dbReference type="Pfam" id="PF13417">
    <property type="entry name" value="GST_N_3"/>
    <property type="match status" value="1"/>
</dbReference>
<comment type="subunit">
    <text evidence="1">Homodimer.</text>
</comment>
<dbReference type="SFLD" id="SFLDG01153">
    <property type="entry name" value="Main.4:_Theta-like"/>
    <property type="match status" value="1"/>
</dbReference>
<dbReference type="SFLD" id="SFLDS00019">
    <property type="entry name" value="Glutathione_Transferase_(cytos"/>
    <property type="match status" value="2"/>
</dbReference>
<dbReference type="CDD" id="cd03045">
    <property type="entry name" value="GST_N_Delta_Epsilon"/>
    <property type="match status" value="2"/>
</dbReference>
<dbReference type="SFLD" id="SFLDG00358">
    <property type="entry name" value="Main_(cytGST)"/>
    <property type="match status" value="2"/>
</dbReference>
<dbReference type="PANTHER" id="PTHR43969">
    <property type="entry name" value="GLUTATHIONE S TRANSFERASE D10, ISOFORM A-RELATED"/>
    <property type="match status" value="1"/>
</dbReference>
<dbReference type="PROSITE" id="PS50404">
    <property type="entry name" value="GST_NTER"/>
    <property type="match status" value="2"/>
</dbReference>
<dbReference type="Gene3D" id="1.20.1050.10">
    <property type="match status" value="2"/>
</dbReference>
<dbReference type="PROSITE" id="PS50405">
    <property type="entry name" value="GST_CTER"/>
    <property type="match status" value="2"/>
</dbReference>
<feature type="domain" description="GST C-terminal" evidence="3">
    <location>
        <begin position="86"/>
        <end position="206"/>
    </location>
</feature>
<keyword evidence="5" id="KW-1185">Reference proteome</keyword>
<dbReference type="GO" id="GO:0004364">
    <property type="term" value="F:glutathione transferase activity"/>
    <property type="evidence" value="ECO:0007669"/>
    <property type="project" value="TreeGrafter"/>
</dbReference>
<dbReference type="Pfam" id="PF00043">
    <property type="entry name" value="GST_C"/>
    <property type="match status" value="2"/>
</dbReference>
<dbReference type="EnsemblMetazoa" id="XM_017113422.2">
    <property type="protein sequence ID" value="XP_016968911.1"/>
    <property type="gene ID" value="LOC108036991"/>
</dbReference>
<dbReference type="Gene3D" id="3.40.30.10">
    <property type="entry name" value="Glutaredoxin"/>
    <property type="match status" value="2"/>
</dbReference>
<dbReference type="OrthoDB" id="2309723at2759"/>
<dbReference type="SUPFAM" id="SSF52833">
    <property type="entry name" value="Thioredoxin-like"/>
    <property type="match status" value="2"/>
</dbReference>
<evidence type="ECO:0000313" key="4">
    <source>
        <dbReference type="EnsemblMetazoa" id="XP_016968911.1"/>
    </source>
</evidence>
<protein>
    <submittedName>
        <fullName evidence="6">Uncharacterized protein LOC108036991</fullName>
    </submittedName>
</protein>
<gene>
    <name evidence="6" type="primary">LOC108036991</name>
    <name evidence="4" type="synonym">108036991</name>
</gene>
<dbReference type="GO" id="GO:0006749">
    <property type="term" value="P:glutathione metabolic process"/>
    <property type="evidence" value="ECO:0007669"/>
    <property type="project" value="TreeGrafter"/>
</dbReference>
<dbReference type="GeneID" id="108036991"/>
<feature type="domain" description="GST N-terminal" evidence="2">
    <location>
        <begin position="1"/>
        <end position="80"/>
    </location>
</feature>
<dbReference type="Proteomes" id="UP001652680">
    <property type="component" value="Unassembled WGS sequence"/>
</dbReference>
<sequence>MDFYYMPGSAGCRTVIMVAKALGLELNKKLVNTMEGDQLKPEFLKLNPQHTIPTLVDNGFSIWESRAIAVYLVEKYGKDDSLYPKDPKKQAVVNQRLYFDMGSLSDSFAKYYYPYFRTGKLGTEEDLKKIETVFGFLDTFLEGKDYVAGDQLTVADFAILANVSTYDVVEFDFSKYSNVVRWYANAKKVTPGWAENWEGLQQMKEFFESLSNMDLYYLPLVSACRSVLMVAKALNLDLNKKLLNTLKGEQLNPDFIKINPQHTIPTLVDNGFTIWESRAVAVYLIEQYGKDDSLYPKDPKKQAVINQRLYFDMGSMYPSLANYYYKVFITGQYGSEEEFKKVQDAFDFLNTFLEGQEFVAGDQYTVADIAILASVSTFDALEFDLSKYPNVAKWYANAKKITPGWEENWAGAQDVKKVVDEKKNAAK</sequence>
<evidence type="ECO:0000256" key="1">
    <source>
        <dbReference type="ARBA" id="ARBA00011738"/>
    </source>
</evidence>
<dbReference type="InterPro" id="IPR004045">
    <property type="entry name" value="Glutathione_S-Trfase_N"/>
</dbReference>
<name>A0A6P4E5X4_DRORH</name>
<dbReference type="SUPFAM" id="SSF47616">
    <property type="entry name" value="GST C-terminal domain-like"/>
    <property type="match status" value="2"/>
</dbReference>
<dbReference type="CDD" id="cd03177">
    <property type="entry name" value="GST_C_Delta_Epsilon"/>
    <property type="match status" value="2"/>
</dbReference>
<feature type="domain" description="GST N-terminal" evidence="2">
    <location>
        <begin position="211"/>
        <end position="292"/>
    </location>
</feature>